<dbReference type="RefSeq" id="WP_268062818.1">
    <property type="nucleotide sequence ID" value="NZ_JAPQFJ010000026.1"/>
</dbReference>
<sequence length="174" mass="19982">MYGNTAELAEDKLLLLYILDKIKLPISNNKLTEVILENNFINYFTLQQYLSELANANFIDYIEQEGKHRIIISKKGLTVLSLFGNRISDSKMHSVDSYLKKQINNIKNEISISADYTIQGNNYIVNLKALENDSILIDLKLNVASNEQAKQLCSKWKNNSSELYNNLFKVLIED</sequence>
<gene>
    <name evidence="1" type="ORF">OW729_17380</name>
</gene>
<dbReference type="EMBL" id="JAPQFJ010000026">
    <property type="protein sequence ID" value="MCY6960381.1"/>
    <property type="molecule type" value="Genomic_DNA"/>
</dbReference>
<proteinExistence type="predicted"/>
<protein>
    <submittedName>
        <fullName evidence="1">DUF4364 family protein</fullName>
    </submittedName>
</protein>
<accession>A0ABT4DGQ4</accession>
<name>A0ABT4DGQ4_9CLOT</name>
<comment type="caution">
    <text evidence="1">The sequence shown here is derived from an EMBL/GenBank/DDBJ whole genome shotgun (WGS) entry which is preliminary data.</text>
</comment>
<keyword evidence="2" id="KW-1185">Reference proteome</keyword>
<dbReference type="Pfam" id="PF14277">
    <property type="entry name" value="DUF4364"/>
    <property type="match status" value="1"/>
</dbReference>
<dbReference type="InterPro" id="IPR036388">
    <property type="entry name" value="WH-like_DNA-bd_sf"/>
</dbReference>
<dbReference type="InterPro" id="IPR025374">
    <property type="entry name" value="DUF4364"/>
</dbReference>
<dbReference type="Proteomes" id="UP001144612">
    <property type="component" value="Unassembled WGS sequence"/>
</dbReference>
<evidence type="ECO:0000313" key="1">
    <source>
        <dbReference type="EMBL" id="MCY6960381.1"/>
    </source>
</evidence>
<evidence type="ECO:0000313" key="2">
    <source>
        <dbReference type="Proteomes" id="UP001144612"/>
    </source>
</evidence>
<organism evidence="1 2">
    <name type="scientific">Clostridium brassicae</name>
    <dbReference type="NCBI Taxonomy" id="2999072"/>
    <lineage>
        <taxon>Bacteria</taxon>
        <taxon>Bacillati</taxon>
        <taxon>Bacillota</taxon>
        <taxon>Clostridia</taxon>
        <taxon>Eubacteriales</taxon>
        <taxon>Clostridiaceae</taxon>
        <taxon>Clostridium</taxon>
    </lineage>
</organism>
<reference evidence="1" key="1">
    <citation type="submission" date="2022-12" db="EMBL/GenBank/DDBJ databases">
        <title>Clostridium sp. nov., isolated from industrial wastewater.</title>
        <authorList>
            <person name="Jiayan W."/>
        </authorList>
    </citation>
    <scope>NUCLEOTIDE SEQUENCE</scope>
    <source>
        <strain evidence="1">ZC22-4</strain>
    </source>
</reference>
<dbReference type="Gene3D" id="1.10.10.10">
    <property type="entry name" value="Winged helix-like DNA-binding domain superfamily/Winged helix DNA-binding domain"/>
    <property type="match status" value="1"/>
</dbReference>